<accession>A0ABZ2THW0</accession>
<dbReference type="EMBL" id="CP146606">
    <property type="protein sequence ID" value="WYK19311.1"/>
    <property type="molecule type" value="Genomic_DNA"/>
</dbReference>
<dbReference type="Proteomes" id="UP001281305">
    <property type="component" value="Chromosome"/>
</dbReference>
<sequence>MFRLIRLVIFTMLAFVAGVFYERSNTSQACDALGGDMAGGLCVSGGTSQ</sequence>
<dbReference type="RefSeq" id="WP_317056005.1">
    <property type="nucleotide sequence ID" value="NZ_CP146606.1"/>
</dbReference>
<evidence type="ECO:0000313" key="1">
    <source>
        <dbReference type="EMBL" id="WYK19311.1"/>
    </source>
</evidence>
<evidence type="ECO:0000313" key="2">
    <source>
        <dbReference type="Proteomes" id="UP001281305"/>
    </source>
</evidence>
<name>A0ABZ2THW0_9RHOB</name>
<keyword evidence="2" id="KW-1185">Reference proteome</keyword>
<proteinExistence type="predicted"/>
<gene>
    <name evidence="1" type="ORF">RZS32_005415</name>
</gene>
<protein>
    <submittedName>
        <fullName evidence="1">Uncharacterized protein</fullName>
    </submittedName>
</protein>
<organism evidence="1 2">
    <name type="scientific">Roseovarius rhodophyticola</name>
    <dbReference type="NCBI Taxonomy" id="3080827"/>
    <lineage>
        <taxon>Bacteria</taxon>
        <taxon>Pseudomonadati</taxon>
        <taxon>Pseudomonadota</taxon>
        <taxon>Alphaproteobacteria</taxon>
        <taxon>Rhodobacterales</taxon>
        <taxon>Roseobacteraceae</taxon>
        <taxon>Roseovarius</taxon>
    </lineage>
</organism>
<reference evidence="1 2" key="1">
    <citation type="submission" date="2024-02" db="EMBL/GenBank/DDBJ databases">
        <title>Roseovarius strain W115 nov., isolated from a marine algae.</title>
        <authorList>
            <person name="Lee M.W."/>
            <person name="Lee J.K."/>
            <person name="Kim J.M."/>
            <person name="Choi D.G."/>
            <person name="Baek J.H."/>
            <person name="Bayburt H."/>
            <person name="Jung J.J."/>
            <person name="Han D.M."/>
            <person name="Jeon C.O."/>
        </authorList>
    </citation>
    <scope>NUCLEOTIDE SEQUENCE [LARGE SCALE GENOMIC DNA]</scope>
    <source>
        <strain evidence="1 2">W115</strain>
    </source>
</reference>